<dbReference type="PANTHER" id="PTHR12547">
    <property type="entry name" value="CCCH ZINC FINGER/TIS11-RELATED"/>
    <property type="match status" value="1"/>
</dbReference>
<evidence type="ECO:0000256" key="1">
    <source>
        <dbReference type="ARBA" id="ARBA00022723"/>
    </source>
</evidence>
<dbReference type="FunFam" id="4.10.1000.10:FF:000001">
    <property type="entry name" value="zinc finger CCCH domain-containing protein 15-like"/>
    <property type="match status" value="1"/>
</dbReference>
<evidence type="ECO:0000256" key="3">
    <source>
        <dbReference type="ARBA" id="ARBA00022771"/>
    </source>
</evidence>
<feature type="domain" description="C3H1-type" evidence="6">
    <location>
        <begin position="205"/>
        <end position="233"/>
    </location>
</feature>
<dbReference type="InterPro" id="IPR045877">
    <property type="entry name" value="ZFP36-like"/>
</dbReference>
<dbReference type="Proteomes" id="UP001187192">
    <property type="component" value="Unassembled WGS sequence"/>
</dbReference>
<name>A0AA87ZM29_FICCA</name>
<keyword evidence="2" id="KW-0677">Repeat</keyword>
<dbReference type="InterPro" id="IPR036855">
    <property type="entry name" value="Znf_CCCH_sf"/>
</dbReference>
<dbReference type="InterPro" id="IPR000571">
    <property type="entry name" value="Znf_CCCH"/>
</dbReference>
<dbReference type="FunFam" id="4.10.1000.10:FF:000002">
    <property type="entry name" value="Zinc finger protein 36, C3H1 type-like 1"/>
    <property type="match status" value="1"/>
</dbReference>
<feature type="zinc finger region" description="C3H1-type" evidence="5">
    <location>
        <begin position="243"/>
        <end position="271"/>
    </location>
</feature>
<dbReference type="AlphaFoldDB" id="A0AA87ZM29"/>
<reference evidence="7" key="1">
    <citation type="submission" date="2023-07" db="EMBL/GenBank/DDBJ databases">
        <title>draft genome sequence of fig (Ficus carica).</title>
        <authorList>
            <person name="Takahashi T."/>
            <person name="Nishimura K."/>
        </authorList>
    </citation>
    <scope>NUCLEOTIDE SEQUENCE</scope>
</reference>
<organism evidence="7 8">
    <name type="scientific">Ficus carica</name>
    <name type="common">Common fig</name>
    <dbReference type="NCBI Taxonomy" id="3494"/>
    <lineage>
        <taxon>Eukaryota</taxon>
        <taxon>Viridiplantae</taxon>
        <taxon>Streptophyta</taxon>
        <taxon>Embryophyta</taxon>
        <taxon>Tracheophyta</taxon>
        <taxon>Spermatophyta</taxon>
        <taxon>Magnoliopsida</taxon>
        <taxon>eudicotyledons</taxon>
        <taxon>Gunneridae</taxon>
        <taxon>Pentapetalae</taxon>
        <taxon>rosids</taxon>
        <taxon>fabids</taxon>
        <taxon>Rosales</taxon>
        <taxon>Moraceae</taxon>
        <taxon>Ficeae</taxon>
        <taxon>Ficus</taxon>
    </lineage>
</organism>
<dbReference type="EMBL" id="BTGU01000008">
    <property type="protein sequence ID" value="GMN38658.1"/>
    <property type="molecule type" value="Genomic_DNA"/>
</dbReference>
<dbReference type="Gene3D" id="4.10.1000.10">
    <property type="entry name" value="Zinc finger, CCCH-type"/>
    <property type="match status" value="2"/>
</dbReference>
<feature type="domain" description="C3H1-type" evidence="6">
    <location>
        <begin position="243"/>
        <end position="271"/>
    </location>
</feature>
<dbReference type="GO" id="GO:0008270">
    <property type="term" value="F:zinc ion binding"/>
    <property type="evidence" value="ECO:0007669"/>
    <property type="project" value="UniProtKB-KW"/>
</dbReference>
<dbReference type="PANTHER" id="PTHR12547:SF162">
    <property type="entry name" value="ZINC FINGER CCCH DOMAIN-CONTAINING PROTEIN 15"/>
    <property type="match status" value="1"/>
</dbReference>
<evidence type="ECO:0000256" key="2">
    <source>
        <dbReference type="ARBA" id="ARBA00022737"/>
    </source>
</evidence>
<dbReference type="SUPFAM" id="SSF90229">
    <property type="entry name" value="CCCH zinc finger"/>
    <property type="match status" value="2"/>
</dbReference>
<evidence type="ECO:0000256" key="5">
    <source>
        <dbReference type="PROSITE-ProRule" id="PRU00723"/>
    </source>
</evidence>
<dbReference type="Pfam" id="PF00642">
    <property type="entry name" value="zf-CCCH"/>
    <property type="match status" value="2"/>
</dbReference>
<dbReference type="SMART" id="SM00356">
    <property type="entry name" value="ZnF_C3H1"/>
    <property type="match status" value="2"/>
</dbReference>
<feature type="zinc finger region" description="C3H1-type" evidence="5">
    <location>
        <begin position="205"/>
        <end position="233"/>
    </location>
</feature>
<evidence type="ECO:0000313" key="8">
    <source>
        <dbReference type="Proteomes" id="UP001187192"/>
    </source>
</evidence>
<comment type="caution">
    <text evidence="7">The sequence shown here is derived from an EMBL/GenBank/DDBJ whole genome shotgun (WGS) entry which is preliminary data.</text>
</comment>
<evidence type="ECO:0000313" key="7">
    <source>
        <dbReference type="EMBL" id="GMN38658.1"/>
    </source>
</evidence>
<gene>
    <name evidence="7" type="ORF">TIFTF001_007887</name>
</gene>
<keyword evidence="3 5" id="KW-0863">Zinc-finger</keyword>
<evidence type="ECO:0000259" key="6">
    <source>
        <dbReference type="PROSITE" id="PS50103"/>
    </source>
</evidence>
<evidence type="ECO:0000256" key="4">
    <source>
        <dbReference type="ARBA" id="ARBA00022833"/>
    </source>
</evidence>
<dbReference type="GO" id="GO:0003729">
    <property type="term" value="F:mRNA binding"/>
    <property type="evidence" value="ECO:0007669"/>
    <property type="project" value="InterPro"/>
</dbReference>
<dbReference type="PROSITE" id="PS50103">
    <property type="entry name" value="ZF_C3H1"/>
    <property type="match status" value="2"/>
</dbReference>
<proteinExistence type="predicted"/>
<sequence length="283" mass="32312">MQRNVSSSSKFQSIFGREEEASMSFTKFDSDSDSSISSAIDGNCLYSSLLVQDRQEMVNRHSLCLHRLRRAADEATSLLHENTSLRSVNVELNRKLRLLIQASVGSRTMFRGEKEAEKKSVRFWEGERRIENVEVERFSIPKSISVKSEEYLKEARAIVDNGRRARLSTQSRIPTLQNVKQKVYVSGGKKNDHEPLEIEVDRQGAFKTELCNKWQESGNCPYGVHCQFAHGVGELRPVIRHPRYKTEVCRMVLAGIACPYGHRCHFLHARADQERLSSGLKII</sequence>
<keyword evidence="4 5" id="KW-0862">Zinc</keyword>
<accession>A0AA87ZM29</accession>
<protein>
    <recommendedName>
        <fullName evidence="6">C3H1-type domain-containing protein</fullName>
    </recommendedName>
</protein>
<keyword evidence="8" id="KW-1185">Reference proteome</keyword>
<keyword evidence="1 5" id="KW-0479">Metal-binding</keyword>